<keyword evidence="14" id="KW-1185">Reference proteome</keyword>
<keyword evidence="5" id="KW-0874">Quinone</keyword>
<dbReference type="GO" id="GO:0005789">
    <property type="term" value="C:endoplasmic reticulum membrane"/>
    <property type="evidence" value="ECO:0007669"/>
    <property type="project" value="UniProtKB-SubCell"/>
</dbReference>
<dbReference type="GO" id="GO:0007596">
    <property type="term" value="P:blood coagulation"/>
    <property type="evidence" value="ECO:0007669"/>
    <property type="project" value="TreeGrafter"/>
</dbReference>
<evidence type="ECO:0000256" key="9">
    <source>
        <dbReference type="ARBA" id="ARBA00023136"/>
    </source>
</evidence>
<feature type="transmembrane region" description="Helical" evidence="12">
    <location>
        <begin position="142"/>
        <end position="162"/>
    </location>
</feature>
<dbReference type="PANTHER" id="PTHR14519">
    <property type="entry name" value="VITAMIN K EPOXIDE REDUCTASE COMPLEX, SUBUNIT 1"/>
    <property type="match status" value="1"/>
</dbReference>
<keyword evidence="9 12" id="KW-0472">Membrane</keyword>
<dbReference type="KEGG" id="pmrn:116939185"/>
<dbReference type="InterPro" id="IPR038354">
    <property type="entry name" value="VKOR_sf"/>
</dbReference>
<evidence type="ECO:0000256" key="12">
    <source>
        <dbReference type="SAM" id="Phobius"/>
    </source>
</evidence>
<feature type="domain" description="Vitamin K epoxide reductase" evidence="13">
    <location>
        <begin position="15"/>
        <end position="164"/>
    </location>
</feature>
<dbReference type="RefSeq" id="XP_032803178.1">
    <property type="nucleotide sequence ID" value="XM_032947287.1"/>
</dbReference>
<evidence type="ECO:0000256" key="5">
    <source>
        <dbReference type="ARBA" id="ARBA00022719"/>
    </source>
</evidence>
<dbReference type="Proteomes" id="UP001318040">
    <property type="component" value="Chromosome 5"/>
</dbReference>
<keyword evidence="6" id="KW-0256">Endoplasmic reticulum</keyword>
<evidence type="ECO:0000256" key="10">
    <source>
        <dbReference type="ARBA" id="ARBA00023157"/>
    </source>
</evidence>
<keyword evidence="10" id="KW-1015">Disulfide bond</keyword>
<dbReference type="EC" id="1.17.4.4" evidence="3"/>
<keyword evidence="8" id="KW-0560">Oxidoreductase</keyword>
<dbReference type="AlphaFoldDB" id="A0AAJ7SR87"/>
<reference evidence="15" key="1">
    <citation type="submission" date="2025-08" db="UniProtKB">
        <authorList>
            <consortium name="RefSeq"/>
        </authorList>
    </citation>
    <scope>IDENTIFICATION</scope>
    <source>
        <tissue evidence="15">Sperm</tissue>
    </source>
</reference>
<dbReference type="GO" id="GO:0048038">
    <property type="term" value="F:quinone binding"/>
    <property type="evidence" value="ECO:0007669"/>
    <property type="project" value="UniProtKB-KW"/>
</dbReference>
<dbReference type="GeneID" id="116939185"/>
<name>A0AAJ7SR87_PETMA</name>
<keyword evidence="11" id="KW-0676">Redox-active center</keyword>
<organism evidence="14 15">
    <name type="scientific">Petromyzon marinus</name>
    <name type="common">Sea lamprey</name>
    <dbReference type="NCBI Taxonomy" id="7757"/>
    <lineage>
        <taxon>Eukaryota</taxon>
        <taxon>Metazoa</taxon>
        <taxon>Chordata</taxon>
        <taxon>Craniata</taxon>
        <taxon>Vertebrata</taxon>
        <taxon>Cyclostomata</taxon>
        <taxon>Hyperoartia</taxon>
        <taxon>Petromyzontiformes</taxon>
        <taxon>Petromyzontidae</taxon>
        <taxon>Petromyzon</taxon>
    </lineage>
</organism>
<evidence type="ECO:0000256" key="4">
    <source>
        <dbReference type="ARBA" id="ARBA00022692"/>
    </source>
</evidence>
<evidence type="ECO:0000313" key="14">
    <source>
        <dbReference type="Proteomes" id="UP001318040"/>
    </source>
</evidence>
<gene>
    <name evidence="15" type="primary">LOC116939185</name>
</gene>
<comment type="subcellular location">
    <subcellularLocation>
        <location evidence="1">Endoplasmic reticulum membrane</location>
        <topology evidence="1">Multi-pass membrane protein</topology>
    </subcellularLocation>
</comment>
<evidence type="ECO:0000256" key="3">
    <source>
        <dbReference type="ARBA" id="ARBA00012278"/>
    </source>
</evidence>
<evidence type="ECO:0000256" key="1">
    <source>
        <dbReference type="ARBA" id="ARBA00004477"/>
    </source>
</evidence>
<sequence>MASSRPSSSRAPRRGVWELPTRLGLCALGVTLSLLALHVEVAKERDSTYSAWCDFSASVSCSKVFSSRWGRGFGLVAPLFGQSSLLNQPNSVFGVIFYSLQVLLGISHQSRAGDLVLLGTSLVSVAGSFYLAFILFGVLHDFCIICVSTYAINFLLTAVNVARMWNGSARKAAHKRD</sequence>
<evidence type="ECO:0000256" key="6">
    <source>
        <dbReference type="ARBA" id="ARBA00022824"/>
    </source>
</evidence>
<dbReference type="Gene3D" id="1.20.1440.130">
    <property type="entry name" value="VKOR domain"/>
    <property type="match status" value="1"/>
</dbReference>
<dbReference type="GO" id="GO:0047057">
    <property type="term" value="F:vitamin-K-epoxide reductase (warfarin-sensitive) activity"/>
    <property type="evidence" value="ECO:0007669"/>
    <property type="project" value="UniProtKB-EC"/>
</dbReference>
<dbReference type="PANTHER" id="PTHR14519:SF8">
    <property type="entry name" value="VITAMIN K EPOXIDE REDUCTASE COMPLEX SUBUNIT 1"/>
    <property type="match status" value="1"/>
</dbReference>
<dbReference type="SMART" id="SM00756">
    <property type="entry name" value="VKc"/>
    <property type="match status" value="1"/>
</dbReference>
<keyword evidence="4 12" id="KW-0812">Transmembrane</keyword>
<protein>
    <recommendedName>
        <fullName evidence="3">vitamin-K-epoxide reductase (warfarin-sensitive)</fullName>
        <ecNumber evidence="3">1.17.4.4</ecNumber>
    </recommendedName>
</protein>
<comment type="similarity">
    <text evidence="2">Belongs to the VKOR family.</text>
</comment>
<dbReference type="CDD" id="cd12917">
    <property type="entry name" value="VKOR_euk"/>
    <property type="match status" value="1"/>
</dbReference>
<dbReference type="InterPro" id="IPR012932">
    <property type="entry name" value="VKOR"/>
</dbReference>
<evidence type="ECO:0000259" key="13">
    <source>
        <dbReference type="SMART" id="SM00756"/>
    </source>
</evidence>
<dbReference type="InterPro" id="IPR042406">
    <property type="entry name" value="VKORC1/VKORC1L1"/>
</dbReference>
<keyword evidence="7 12" id="KW-1133">Transmembrane helix</keyword>
<evidence type="ECO:0000313" key="15">
    <source>
        <dbReference type="RefSeq" id="XP_032803178.1"/>
    </source>
</evidence>
<dbReference type="Pfam" id="PF07884">
    <property type="entry name" value="VKOR"/>
    <property type="match status" value="1"/>
</dbReference>
<evidence type="ECO:0000256" key="7">
    <source>
        <dbReference type="ARBA" id="ARBA00022989"/>
    </source>
</evidence>
<accession>A0AAJ7SR87</accession>
<evidence type="ECO:0000256" key="2">
    <source>
        <dbReference type="ARBA" id="ARBA00006214"/>
    </source>
</evidence>
<dbReference type="FunFam" id="1.20.1440.130:FF:000001">
    <property type="entry name" value="Vitamin K epoxide reductase complex subunit 1-like 1"/>
    <property type="match status" value="1"/>
</dbReference>
<evidence type="ECO:0000256" key="11">
    <source>
        <dbReference type="ARBA" id="ARBA00023284"/>
    </source>
</evidence>
<evidence type="ECO:0000256" key="8">
    <source>
        <dbReference type="ARBA" id="ARBA00023002"/>
    </source>
</evidence>
<feature type="transmembrane region" description="Helical" evidence="12">
    <location>
        <begin position="115"/>
        <end position="136"/>
    </location>
</feature>
<proteinExistence type="inferred from homology"/>
<dbReference type="GO" id="GO:0042373">
    <property type="term" value="P:vitamin K metabolic process"/>
    <property type="evidence" value="ECO:0007669"/>
    <property type="project" value="InterPro"/>
</dbReference>